<gene>
    <name evidence="1" type="ORF">IG616_04995</name>
</gene>
<evidence type="ECO:0000313" key="2">
    <source>
        <dbReference type="Proteomes" id="UP000632063"/>
    </source>
</evidence>
<comment type="caution">
    <text evidence="1">The sequence shown here is derived from an EMBL/GenBank/DDBJ whole genome shotgun (WGS) entry which is preliminary data.</text>
</comment>
<keyword evidence="2" id="KW-1185">Reference proteome</keyword>
<dbReference type="InterPro" id="IPR006498">
    <property type="entry name" value="Tail_tube"/>
</dbReference>
<protein>
    <submittedName>
        <fullName evidence="1">Phage major tail tube protein</fullName>
    </submittedName>
</protein>
<organism evidence="1 2">
    <name type="scientific">Roseibium litorale</name>
    <dbReference type="NCBI Taxonomy" id="2803841"/>
    <lineage>
        <taxon>Bacteria</taxon>
        <taxon>Pseudomonadati</taxon>
        <taxon>Pseudomonadota</taxon>
        <taxon>Alphaproteobacteria</taxon>
        <taxon>Hyphomicrobiales</taxon>
        <taxon>Stappiaceae</taxon>
        <taxon>Roseibium</taxon>
    </lineage>
</organism>
<sequence>MLHSQAHRQFTLWHGTNDFGGSITEFKPPMSKLKTAERRPGGIAAPLDTRHGFEKLTTEITLTGMSDALFGLIKGYRIDQERFFLRAGWEDEITGEAFTEVHTMQGRCTENDLGDRKPDEDVKVKLVFSLVFWSHEYAGSERYYFDLLNNNIRQNGTTITDAVNAALGRGGA</sequence>
<dbReference type="Proteomes" id="UP000632063">
    <property type="component" value="Unassembled WGS sequence"/>
</dbReference>
<accession>A0ABR9CKM5</accession>
<proteinExistence type="predicted"/>
<reference evidence="1 2" key="2">
    <citation type="journal article" date="2021" name="Int. J. Syst. Evol. Microbiol.">
        <title>Roseibium litorale sp. nov., isolated from a tidal flat sediment and proposal for the reclassification of Labrenzia polysiphoniae as Roseibium polysiphoniae comb. nov.</title>
        <authorList>
            <person name="Liu Y."/>
            <person name="Pei T."/>
            <person name="Du J."/>
            <person name="Chao M."/>
            <person name="Deng M.R."/>
            <person name="Zhu H."/>
        </authorList>
    </citation>
    <scope>NUCLEOTIDE SEQUENCE [LARGE SCALE GENOMIC DNA]</scope>
    <source>
        <strain evidence="1 2">4C16A</strain>
    </source>
</reference>
<dbReference type="EMBL" id="JACYXI010000002">
    <property type="protein sequence ID" value="MBD8890891.1"/>
    <property type="molecule type" value="Genomic_DNA"/>
</dbReference>
<evidence type="ECO:0000313" key="1">
    <source>
        <dbReference type="EMBL" id="MBD8890891.1"/>
    </source>
</evidence>
<dbReference type="RefSeq" id="WP_192147033.1">
    <property type="nucleotide sequence ID" value="NZ_JACYXI010000002.1"/>
</dbReference>
<dbReference type="Pfam" id="PF04985">
    <property type="entry name" value="Phage_tube"/>
    <property type="match status" value="1"/>
</dbReference>
<reference evidence="2" key="1">
    <citation type="submission" date="2020-09" db="EMBL/GenBank/DDBJ databases">
        <title>The genome sequence of strain Labrenzia suaedae 4C16A.</title>
        <authorList>
            <person name="Liu Y."/>
        </authorList>
    </citation>
    <scope>NUCLEOTIDE SEQUENCE [LARGE SCALE GENOMIC DNA]</scope>
    <source>
        <strain evidence="2">4C16A</strain>
    </source>
</reference>
<name>A0ABR9CKM5_9HYPH</name>